<dbReference type="EMBL" id="JAAGLI010000213">
    <property type="protein sequence ID" value="NEA22510.1"/>
    <property type="molecule type" value="Genomic_DNA"/>
</dbReference>
<comment type="caution">
    <text evidence="3">The sequence shown here is derived from an EMBL/GenBank/DDBJ whole genome shotgun (WGS) entry which is preliminary data.</text>
</comment>
<sequence length="185" mass="20100">MGRAGVDAQHLTERARKQGTKRPVGADDLSGQHKLSGASTGLKPAQAAAVEDRLRRRANRHRCQAPGRLSEALAVAEGDGPKAVEAAVLAEKIRANPGAYCRDPRHGEDAVWLAEVLEWLGLRDTVRRRDRSKSISSRPAVEHGRCRECGLRFALKLNGTLTSHRIRATGERCPGSCETPAEVDE</sequence>
<organism evidence="3 4">
    <name type="scientific">Actinomadura bangladeshensis</name>
    <dbReference type="NCBI Taxonomy" id="453573"/>
    <lineage>
        <taxon>Bacteria</taxon>
        <taxon>Bacillati</taxon>
        <taxon>Actinomycetota</taxon>
        <taxon>Actinomycetes</taxon>
        <taxon>Streptosporangiales</taxon>
        <taxon>Thermomonosporaceae</taxon>
        <taxon>Actinomadura</taxon>
    </lineage>
</organism>
<feature type="region of interest" description="Disordered" evidence="1">
    <location>
        <begin position="1"/>
        <end position="65"/>
    </location>
</feature>
<dbReference type="EMBL" id="JAAGLI010000093">
    <property type="protein sequence ID" value="NEA21550.1"/>
    <property type="molecule type" value="Genomic_DNA"/>
</dbReference>
<proteinExistence type="predicted"/>
<evidence type="ECO:0000256" key="1">
    <source>
        <dbReference type="SAM" id="MobiDB-lite"/>
    </source>
</evidence>
<gene>
    <name evidence="2" type="ORF">G3I70_03420</name>
    <name evidence="3" type="ORF">G3I70_08410</name>
</gene>
<evidence type="ECO:0000313" key="3">
    <source>
        <dbReference type="EMBL" id="NEA22510.1"/>
    </source>
</evidence>
<evidence type="ECO:0008006" key="5">
    <source>
        <dbReference type="Google" id="ProtNLM"/>
    </source>
</evidence>
<dbReference type="AlphaFoldDB" id="A0A6L9QAK1"/>
<name>A0A6L9QAK1_9ACTN</name>
<protein>
    <recommendedName>
        <fullName evidence="5">C2H2-type domain-containing protein</fullName>
    </recommendedName>
</protein>
<evidence type="ECO:0000313" key="4">
    <source>
        <dbReference type="Proteomes" id="UP000475532"/>
    </source>
</evidence>
<reference evidence="3 4" key="1">
    <citation type="submission" date="2020-01" db="EMBL/GenBank/DDBJ databases">
        <title>Insect and environment-associated Actinomycetes.</title>
        <authorList>
            <person name="Currrie C."/>
            <person name="Chevrette M."/>
            <person name="Carlson C."/>
            <person name="Stubbendieck R."/>
            <person name="Wendt-Pienkowski E."/>
        </authorList>
    </citation>
    <scope>NUCLEOTIDE SEQUENCE [LARGE SCALE GENOMIC DNA]</scope>
    <source>
        <strain evidence="3 4">SID10258</strain>
    </source>
</reference>
<dbReference type="RefSeq" id="WP_163053177.1">
    <property type="nucleotide sequence ID" value="NZ_JAAGLI010000093.1"/>
</dbReference>
<dbReference type="Proteomes" id="UP000475532">
    <property type="component" value="Unassembled WGS sequence"/>
</dbReference>
<evidence type="ECO:0000313" key="2">
    <source>
        <dbReference type="EMBL" id="NEA21550.1"/>
    </source>
</evidence>
<accession>A0A6L9QAK1</accession>